<comment type="caution">
    <text evidence="2">The sequence shown here is derived from an EMBL/GenBank/DDBJ whole genome shotgun (WGS) entry which is preliminary data.</text>
</comment>
<dbReference type="Proteomes" id="UP001162131">
    <property type="component" value="Unassembled WGS sequence"/>
</dbReference>
<sequence length="152" mass="17708">MEESIIYFYGKPTQRVKQEDVYLGNFYHSPILINGVTYSTVEHFYQSQKFDDPEIQERIRNAQTPKIASRLAHELTNDSREWSHLKESVMRTGIFAKFTQHQDLKEKLLATGTAKLVEDSHKDLYWGGSLEGSQNRMGILLMDLRNQLKNMP</sequence>
<protein>
    <recommendedName>
        <fullName evidence="1">NADAR domain-containing protein</fullName>
    </recommendedName>
</protein>
<dbReference type="AlphaFoldDB" id="A0AAU9K993"/>
<gene>
    <name evidence="2" type="ORF">BSTOLATCC_MIC58321</name>
</gene>
<dbReference type="Pfam" id="PF08719">
    <property type="entry name" value="NADAR"/>
    <property type="match status" value="1"/>
</dbReference>
<evidence type="ECO:0000313" key="3">
    <source>
        <dbReference type="Proteomes" id="UP001162131"/>
    </source>
</evidence>
<reference evidence="2" key="1">
    <citation type="submission" date="2021-09" db="EMBL/GenBank/DDBJ databases">
        <authorList>
            <consortium name="AG Swart"/>
            <person name="Singh M."/>
            <person name="Singh A."/>
            <person name="Seah K."/>
            <person name="Emmerich C."/>
        </authorList>
    </citation>
    <scope>NUCLEOTIDE SEQUENCE</scope>
    <source>
        <strain evidence="2">ATCC30299</strain>
    </source>
</reference>
<organism evidence="2 3">
    <name type="scientific">Blepharisma stoltei</name>
    <dbReference type="NCBI Taxonomy" id="1481888"/>
    <lineage>
        <taxon>Eukaryota</taxon>
        <taxon>Sar</taxon>
        <taxon>Alveolata</taxon>
        <taxon>Ciliophora</taxon>
        <taxon>Postciliodesmatophora</taxon>
        <taxon>Heterotrichea</taxon>
        <taxon>Heterotrichida</taxon>
        <taxon>Blepharismidae</taxon>
        <taxon>Blepharisma</taxon>
    </lineage>
</organism>
<evidence type="ECO:0000259" key="1">
    <source>
        <dbReference type="Pfam" id="PF08719"/>
    </source>
</evidence>
<dbReference type="EMBL" id="CAJZBQ010000056">
    <property type="protein sequence ID" value="CAG9333510.1"/>
    <property type="molecule type" value="Genomic_DNA"/>
</dbReference>
<dbReference type="Gene3D" id="1.10.357.40">
    <property type="entry name" value="YbiA-like"/>
    <property type="match status" value="1"/>
</dbReference>
<name>A0AAU9K993_9CILI</name>
<evidence type="ECO:0000313" key="2">
    <source>
        <dbReference type="EMBL" id="CAG9333510.1"/>
    </source>
</evidence>
<keyword evidence="3" id="KW-1185">Reference proteome</keyword>
<dbReference type="NCBIfam" id="TIGR02464">
    <property type="entry name" value="ribofla_fusion"/>
    <property type="match status" value="1"/>
</dbReference>
<dbReference type="CDD" id="cd15457">
    <property type="entry name" value="NADAR"/>
    <property type="match status" value="1"/>
</dbReference>
<proteinExistence type="predicted"/>
<accession>A0AAU9K993</accession>
<dbReference type="SUPFAM" id="SSF143990">
    <property type="entry name" value="YbiA-like"/>
    <property type="match status" value="1"/>
</dbReference>
<dbReference type="InterPro" id="IPR037238">
    <property type="entry name" value="YbiA-like_sf"/>
</dbReference>
<feature type="domain" description="NADAR" evidence="1">
    <location>
        <begin position="17"/>
        <end position="149"/>
    </location>
</feature>
<dbReference type="InterPro" id="IPR012816">
    <property type="entry name" value="NADAR"/>
</dbReference>